<keyword evidence="2" id="KW-1185">Reference proteome</keyword>
<comment type="caution">
    <text evidence="1">The sequence shown here is derived from an EMBL/GenBank/DDBJ whole genome shotgun (WGS) entry which is preliminary data.</text>
</comment>
<organism evidence="1 2">
    <name type="scientific">Aristolochia fimbriata</name>
    <name type="common">White veined hardy Dutchman's pipe vine</name>
    <dbReference type="NCBI Taxonomy" id="158543"/>
    <lineage>
        <taxon>Eukaryota</taxon>
        <taxon>Viridiplantae</taxon>
        <taxon>Streptophyta</taxon>
        <taxon>Embryophyta</taxon>
        <taxon>Tracheophyta</taxon>
        <taxon>Spermatophyta</taxon>
        <taxon>Magnoliopsida</taxon>
        <taxon>Magnoliidae</taxon>
        <taxon>Piperales</taxon>
        <taxon>Aristolochiaceae</taxon>
        <taxon>Aristolochia</taxon>
    </lineage>
</organism>
<sequence>MKARIVSATLKYLLRFSVSQSTLGSNQARSGNVTVTPSASSESGRVRSLTVQIPPLTLGPLIFNGVVGRNDKYTVPDIFSGKARRGDDPFELGFPPVVLINGCACNGVISVVASYVDKHELLIKTLCRCTAG</sequence>
<name>A0AAV7EUD6_ARIFI</name>
<reference evidence="1 2" key="1">
    <citation type="submission" date="2021-07" db="EMBL/GenBank/DDBJ databases">
        <title>The Aristolochia fimbriata genome: insights into angiosperm evolution, floral development and chemical biosynthesis.</title>
        <authorList>
            <person name="Jiao Y."/>
        </authorList>
    </citation>
    <scope>NUCLEOTIDE SEQUENCE [LARGE SCALE GENOMIC DNA]</scope>
    <source>
        <strain evidence="1">IBCAS-2021</strain>
        <tissue evidence="1">Leaf</tissue>
    </source>
</reference>
<gene>
    <name evidence="1" type="ORF">H6P81_005227</name>
</gene>
<protein>
    <submittedName>
        <fullName evidence="1">Uncharacterized protein</fullName>
    </submittedName>
</protein>
<evidence type="ECO:0000313" key="2">
    <source>
        <dbReference type="Proteomes" id="UP000825729"/>
    </source>
</evidence>
<evidence type="ECO:0000313" key="1">
    <source>
        <dbReference type="EMBL" id="KAG9452323.1"/>
    </source>
</evidence>
<dbReference type="EMBL" id="JAINDJ010000003">
    <property type="protein sequence ID" value="KAG9452323.1"/>
    <property type="molecule type" value="Genomic_DNA"/>
</dbReference>
<accession>A0AAV7EUD6</accession>
<proteinExistence type="predicted"/>
<dbReference type="AlphaFoldDB" id="A0AAV7EUD6"/>
<dbReference type="Proteomes" id="UP000825729">
    <property type="component" value="Unassembled WGS sequence"/>
</dbReference>